<comment type="caution">
    <text evidence="2">The sequence shown here is derived from an EMBL/GenBank/DDBJ whole genome shotgun (WGS) entry which is preliminary data.</text>
</comment>
<proteinExistence type="predicted"/>
<evidence type="ECO:0000313" key="2">
    <source>
        <dbReference type="EMBL" id="OWM77851.1"/>
    </source>
</evidence>
<protein>
    <submittedName>
        <fullName evidence="2">Uncharacterized protein</fullName>
    </submittedName>
</protein>
<feature type="region of interest" description="Disordered" evidence="1">
    <location>
        <begin position="1"/>
        <end position="71"/>
    </location>
</feature>
<organism evidence="2 3">
    <name type="scientific">Punica granatum</name>
    <name type="common">Pomegranate</name>
    <dbReference type="NCBI Taxonomy" id="22663"/>
    <lineage>
        <taxon>Eukaryota</taxon>
        <taxon>Viridiplantae</taxon>
        <taxon>Streptophyta</taxon>
        <taxon>Embryophyta</taxon>
        <taxon>Tracheophyta</taxon>
        <taxon>Spermatophyta</taxon>
        <taxon>Magnoliopsida</taxon>
        <taxon>eudicotyledons</taxon>
        <taxon>Gunneridae</taxon>
        <taxon>Pentapetalae</taxon>
        <taxon>rosids</taxon>
        <taxon>malvids</taxon>
        <taxon>Myrtales</taxon>
        <taxon>Lythraceae</taxon>
        <taxon>Punica</taxon>
    </lineage>
</organism>
<gene>
    <name evidence="2" type="ORF">CDL15_Pgr018418</name>
</gene>
<name>A0A218X068_PUNGR</name>
<evidence type="ECO:0000256" key="1">
    <source>
        <dbReference type="SAM" id="MobiDB-lite"/>
    </source>
</evidence>
<dbReference type="EMBL" id="MTKT01002507">
    <property type="protein sequence ID" value="OWM77851.1"/>
    <property type="molecule type" value="Genomic_DNA"/>
</dbReference>
<sequence length="230" mass="26467">MGIKFDSIRNPDSIPLGTTGAYSSVTKKEEEGRNFVHKEEEGEENKRKQAEDDPQVPGEQAKEEMRRDLIEEDDPKLLDVRFQVQIVKKKIDKKLKSLRLQKYLQTSIREAREDKQENNGKEKEGAISTGDAVDERYITDYPSSNEVYNIDSGESSSEFGDDEETLREKATHKLLQKVRTDNNLGNITDANKDVAQKLVPKQLVLSLGGQQRRTWVQREFCHLLMQEKKK</sequence>
<reference evidence="3" key="1">
    <citation type="journal article" date="2017" name="Plant J.">
        <title>The pomegranate (Punica granatum L.) genome and the genomics of punicalagin biosynthesis.</title>
        <authorList>
            <person name="Qin G."/>
            <person name="Xu C."/>
            <person name="Ming R."/>
            <person name="Tang H."/>
            <person name="Guyot R."/>
            <person name="Kramer E.M."/>
            <person name="Hu Y."/>
            <person name="Yi X."/>
            <person name="Qi Y."/>
            <person name="Xu X."/>
            <person name="Gao Z."/>
            <person name="Pan H."/>
            <person name="Jian J."/>
            <person name="Tian Y."/>
            <person name="Yue Z."/>
            <person name="Xu Y."/>
        </authorList>
    </citation>
    <scope>NUCLEOTIDE SEQUENCE [LARGE SCALE GENOMIC DNA]</scope>
    <source>
        <strain evidence="3">cv. Dabenzi</strain>
    </source>
</reference>
<feature type="compositionally biased region" description="Basic and acidic residues" evidence="1">
    <location>
        <begin position="60"/>
        <end position="71"/>
    </location>
</feature>
<dbReference type="AlphaFoldDB" id="A0A218X068"/>
<accession>A0A218X068</accession>
<feature type="compositionally biased region" description="Basic and acidic residues" evidence="1">
    <location>
        <begin position="26"/>
        <end position="51"/>
    </location>
</feature>
<dbReference type="Proteomes" id="UP000197138">
    <property type="component" value="Unassembled WGS sequence"/>
</dbReference>
<evidence type="ECO:0000313" key="3">
    <source>
        <dbReference type="Proteomes" id="UP000197138"/>
    </source>
</evidence>